<evidence type="ECO:0000256" key="1">
    <source>
        <dbReference type="ARBA" id="ARBA00022962"/>
    </source>
</evidence>
<accession>A0A523QLY8</accession>
<dbReference type="Pfam" id="PF00117">
    <property type="entry name" value="GATase"/>
    <property type="match status" value="1"/>
</dbReference>
<dbReference type="InterPro" id="IPR017926">
    <property type="entry name" value="GATASE"/>
</dbReference>
<keyword evidence="3" id="KW-0456">Lyase</keyword>
<dbReference type="Gene3D" id="3.40.50.880">
    <property type="match status" value="1"/>
</dbReference>
<evidence type="ECO:0000259" key="2">
    <source>
        <dbReference type="Pfam" id="PF00117"/>
    </source>
</evidence>
<dbReference type="EMBL" id="SOKU01000049">
    <property type="protein sequence ID" value="TES86762.1"/>
    <property type="molecule type" value="Genomic_DNA"/>
</dbReference>
<feature type="domain" description="Glutamine amidotransferase" evidence="2">
    <location>
        <begin position="4"/>
        <end position="47"/>
    </location>
</feature>
<dbReference type="InterPro" id="IPR029062">
    <property type="entry name" value="Class_I_gatase-like"/>
</dbReference>
<proteinExistence type="predicted"/>
<reference evidence="3 4" key="1">
    <citation type="submission" date="2019-03" db="EMBL/GenBank/DDBJ databases">
        <title>Metabolic potential of uncultured bacteria and archaea associated with petroleum seepage in deep-sea sediments.</title>
        <authorList>
            <person name="Dong X."/>
            <person name="Hubert C."/>
        </authorList>
    </citation>
    <scope>NUCLEOTIDE SEQUENCE [LARGE SCALE GENOMIC DNA]</scope>
    <source>
        <strain evidence="3">E44_bin92</strain>
    </source>
</reference>
<name>A0A523QLY8_UNCAE</name>
<gene>
    <name evidence="3" type="ORF">E3J95_01160</name>
</gene>
<dbReference type="PROSITE" id="PS51273">
    <property type="entry name" value="GATASE_TYPE_1"/>
    <property type="match status" value="1"/>
</dbReference>
<organism evidence="3 4">
    <name type="scientific">Aerophobetes bacterium</name>
    <dbReference type="NCBI Taxonomy" id="2030807"/>
    <lineage>
        <taxon>Bacteria</taxon>
        <taxon>Candidatus Aerophobota</taxon>
    </lineage>
</organism>
<dbReference type="EC" id="4.1.3.27" evidence="3"/>
<dbReference type="GO" id="GO:0000162">
    <property type="term" value="P:L-tryptophan biosynthetic process"/>
    <property type="evidence" value="ECO:0007669"/>
    <property type="project" value="TreeGrafter"/>
</dbReference>
<comment type="caution">
    <text evidence="3">The sequence shown here is derived from an EMBL/GenBank/DDBJ whole genome shotgun (WGS) entry which is preliminary data.</text>
</comment>
<keyword evidence="1" id="KW-0315">Glutamine amidotransferase</keyword>
<dbReference type="PANTHER" id="PTHR43418:SF4">
    <property type="entry name" value="MULTIFUNCTIONAL TRYPTOPHAN BIOSYNTHESIS PROTEIN"/>
    <property type="match status" value="1"/>
</dbReference>
<dbReference type="Proteomes" id="UP000320781">
    <property type="component" value="Unassembled WGS sequence"/>
</dbReference>
<dbReference type="GO" id="GO:0005829">
    <property type="term" value="C:cytosol"/>
    <property type="evidence" value="ECO:0007669"/>
    <property type="project" value="TreeGrafter"/>
</dbReference>
<evidence type="ECO:0000313" key="3">
    <source>
        <dbReference type="EMBL" id="TES86762.1"/>
    </source>
</evidence>
<feature type="non-terminal residue" evidence="3">
    <location>
        <position position="1"/>
    </location>
</feature>
<dbReference type="AlphaFoldDB" id="A0A523QLY8"/>
<sequence>LIRCAWTQEGEIMGIKHKDLSVFGVQFHPESILTKVGKQVLKNFLKEI</sequence>
<evidence type="ECO:0000313" key="4">
    <source>
        <dbReference type="Proteomes" id="UP000320781"/>
    </source>
</evidence>
<dbReference type="GO" id="GO:0004049">
    <property type="term" value="F:anthranilate synthase activity"/>
    <property type="evidence" value="ECO:0007669"/>
    <property type="project" value="UniProtKB-EC"/>
</dbReference>
<protein>
    <submittedName>
        <fullName evidence="3">Anthranilate/aminodeoxychorismate synthase component II</fullName>
        <ecNumber evidence="3">4.1.3.27</ecNumber>
    </submittedName>
</protein>
<dbReference type="SUPFAM" id="SSF52317">
    <property type="entry name" value="Class I glutamine amidotransferase-like"/>
    <property type="match status" value="1"/>
</dbReference>
<dbReference type="InterPro" id="IPR050472">
    <property type="entry name" value="Anth_synth/Amidotransfase"/>
</dbReference>
<dbReference type="PANTHER" id="PTHR43418">
    <property type="entry name" value="MULTIFUNCTIONAL TRYPTOPHAN BIOSYNTHESIS PROTEIN-RELATED"/>
    <property type="match status" value="1"/>
</dbReference>